<evidence type="ECO:0000313" key="3">
    <source>
        <dbReference type="Proteomes" id="UP000193986"/>
    </source>
</evidence>
<dbReference type="InParanoid" id="A0A1Y2AMA0"/>
<feature type="region of interest" description="Disordered" evidence="1">
    <location>
        <begin position="54"/>
        <end position="109"/>
    </location>
</feature>
<comment type="caution">
    <text evidence="2">The sequence shown here is derived from an EMBL/GenBank/DDBJ whole genome shotgun (WGS) entry which is preliminary data.</text>
</comment>
<feature type="compositionally biased region" description="Polar residues" evidence="1">
    <location>
        <begin position="28"/>
        <end position="38"/>
    </location>
</feature>
<sequence>MPKDKSTYSRTSHSPMPTPYARSEIGDPSQSTELPATTSMSFHLSLTLATSSSTAIHNISERSPSTDPELFGSRSSTGIESSSDRDEGGSAEEDDSRSSNPVVCIAPLQSTSTLTAGPSAFPSANTRSRSSSVEYIETRYPIAGTSSVAASASFEGANGAFSNDSIGSLRTPFWPPTCGKRTYRKITQLLIS</sequence>
<feature type="region of interest" description="Disordered" evidence="1">
    <location>
        <begin position="1"/>
        <end position="38"/>
    </location>
</feature>
<reference evidence="2 3" key="1">
    <citation type="submission" date="2016-07" db="EMBL/GenBank/DDBJ databases">
        <title>Pervasive Adenine N6-methylation of Active Genes in Fungi.</title>
        <authorList>
            <consortium name="DOE Joint Genome Institute"/>
            <person name="Mondo S.J."/>
            <person name="Dannebaum R.O."/>
            <person name="Kuo R.C."/>
            <person name="Labutti K."/>
            <person name="Haridas S."/>
            <person name="Kuo A."/>
            <person name="Salamov A."/>
            <person name="Ahrendt S.R."/>
            <person name="Lipzen A."/>
            <person name="Sullivan W."/>
            <person name="Andreopoulos W.B."/>
            <person name="Clum A."/>
            <person name="Lindquist E."/>
            <person name="Daum C."/>
            <person name="Ramamoorthy G.K."/>
            <person name="Gryganskyi A."/>
            <person name="Culley D."/>
            <person name="Magnuson J.K."/>
            <person name="James T.Y."/>
            <person name="O'Malley M.A."/>
            <person name="Stajich J.E."/>
            <person name="Spatafora J.W."/>
            <person name="Visel A."/>
            <person name="Grigoriev I.V."/>
        </authorList>
    </citation>
    <scope>NUCLEOTIDE SEQUENCE [LARGE SCALE GENOMIC DNA]</scope>
    <source>
        <strain evidence="2 3">68-887.2</strain>
    </source>
</reference>
<proteinExistence type="predicted"/>
<accession>A0A1Y2AMA0</accession>
<dbReference type="EMBL" id="MCFC01000077">
    <property type="protein sequence ID" value="ORY23626.1"/>
    <property type="molecule type" value="Genomic_DNA"/>
</dbReference>
<dbReference type="Proteomes" id="UP000193986">
    <property type="component" value="Unassembled WGS sequence"/>
</dbReference>
<gene>
    <name evidence="2" type="ORF">BCR39DRAFT_561886</name>
</gene>
<evidence type="ECO:0000256" key="1">
    <source>
        <dbReference type="SAM" id="MobiDB-lite"/>
    </source>
</evidence>
<evidence type="ECO:0000313" key="2">
    <source>
        <dbReference type="EMBL" id="ORY23626.1"/>
    </source>
</evidence>
<organism evidence="2 3">
    <name type="scientific">Naematelia encephala</name>
    <dbReference type="NCBI Taxonomy" id="71784"/>
    <lineage>
        <taxon>Eukaryota</taxon>
        <taxon>Fungi</taxon>
        <taxon>Dikarya</taxon>
        <taxon>Basidiomycota</taxon>
        <taxon>Agaricomycotina</taxon>
        <taxon>Tremellomycetes</taxon>
        <taxon>Tremellales</taxon>
        <taxon>Naemateliaceae</taxon>
        <taxon>Naematelia</taxon>
    </lineage>
</organism>
<protein>
    <submittedName>
        <fullName evidence="2">Uncharacterized protein</fullName>
    </submittedName>
</protein>
<name>A0A1Y2AMA0_9TREE</name>
<dbReference type="AlphaFoldDB" id="A0A1Y2AMA0"/>
<keyword evidence="3" id="KW-1185">Reference proteome</keyword>